<keyword evidence="12" id="KW-0624">Polysaccharide degradation</keyword>
<keyword evidence="5 17" id="KW-0732">Signal</keyword>
<evidence type="ECO:0000259" key="18">
    <source>
        <dbReference type="Pfam" id="PF03443"/>
    </source>
</evidence>
<evidence type="ECO:0000256" key="4">
    <source>
        <dbReference type="ARBA" id="ARBA00022723"/>
    </source>
</evidence>
<proteinExistence type="inferred from homology"/>
<evidence type="ECO:0000256" key="1">
    <source>
        <dbReference type="ARBA" id="ARBA00001973"/>
    </source>
</evidence>
<dbReference type="InterPro" id="IPR005103">
    <property type="entry name" value="AA9_LPMO"/>
</dbReference>
<dbReference type="EMBL" id="KN714836">
    <property type="protein sequence ID" value="KUI62839.1"/>
    <property type="molecule type" value="Genomic_DNA"/>
</dbReference>
<evidence type="ECO:0000256" key="17">
    <source>
        <dbReference type="SAM" id="SignalP"/>
    </source>
</evidence>
<keyword evidence="11" id="KW-0119">Carbohydrate metabolism</keyword>
<organism evidence="19 20">
    <name type="scientific">Cytospora mali</name>
    <name type="common">Apple Valsa canker fungus</name>
    <name type="synonym">Valsa mali</name>
    <dbReference type="NCBI Taxonomy" id="578113"/>
    <lineage>
        <taxon>Eukaryota</taxon>
        <taxon>Fungi</taxon>
        <taxon>Dikarya</taxon>
        <taxon>Ascomycota</taxon>
        <taxon>Pezizomycotina</taxon>
        <taxon>Sordariomycetes</taxon>
        <taxon>Sordariomycetidae</taxon>
        <taxon>Diaporthales</taxon>
        <taxon>Cytosporaceae</taxon>
        <taxon>Cytospora</taxon>
    </lineage>
</organism>
<evidence type="ECO:0000256" key="7">
    <source>
        <dbReference type="ARBA" id="ARBA00023002"/>
    </source>
</evidence>
<dbReference type="GO" id="GO:0004497">
    <property type="term" value="F:monooxygenase activity"/>
    <property type="evidence" value="ECO:0007669"/>
    <property type="project" value="UniProtKB-KW"/>
</dbReference>
<feature type="signal peptide" evidence="17">
    <location>
        <begin position="1"/>
        <end position="27"/>
    </location>
</feature>
<keyword evidence="10" id="KW-1015">Disulfide bond</keyword>
<evidence type="ECO:0000256" key="12">
    <source>
        <dbReference type="ARBA" id="ARBA00023326"/>
    </source>
</evidence>
<comment type="similarity">
    <text evidence="13">Belongs to the polysaccharide monooxygenase AA9 family.</text>
</comment>
<evidence type="ECO:0000256" key="15">
    <source>
        <dbReference type="ARBA" id="ARBA00047174"/>
    </source>
</evidence>
<dbReference type="GO" id="GO:0005576">
    <property type="term" value="C:extracellular region"/>
    <property type="evidence" value="ECO:0007669"/>
    <property type="project" value="UniProtKB-SubCell"/>
</dbReference>
<keyword evidence="20" id="KW-1185">Reference proteome</keyword>
<dbReference type="InterPro" id="IPR049892">
    <property type="entry name" value="AA9"/>
</dbReference>
<dbReference type="PANTHER" id="PTHR33353">
    <property type="entry name" value="PUTATIVE (AFU_ORTHOLOGUE AFUA_1G12560)-RELATED"/>
    <property type="match status" value="1"/>
</dbReference>
<dbReference type="EC" id="1.14.99.56" evidence="15"/>
<dbReference type="Gene3D" id="2.70.50.70">
    <property type="match status" value="1"/>
</dbReference>
<name>A0A194VG35_CYTMA</name>
<keyword evidence="9" id="KW-0503">Monooxygenase</keyword>
<evidence type="ECO:0000256" key="5">
    <source>
        <dbReference type="ARBA" id="ARBA00022729"/>
    </source>
</evidence>
<comment type="cofactor">
    <cofactor evidence="1">
        <name>Cu(2+)</name>
        <dbReference type="ChEBI" id="CHEBI:29036"/>
    </cofactor>
</comment>
<gene>
    <name evidence="19" type="ORF">VP1G_09969</name>
</gene>
<evidence type="ECO:0000313" key="20">
    <source>
        <dbReference type="Proteomes" id="UP000078576"/>
    </source>
</evidence>
<evidence type="ECO:0000256" key="9">
    <source>
        <dbReference type="ARBA" id="ARBA00023033"/>
    </source>
</evidence>
<protein>
    <recommendedName>
        <fullName evidence="15">lytic cellulose monooxygenase (C4-dehydrogenating)</fullName>
        <ecNumber evidence="15">1.14.99.56</ecNumber>
    </recommendedName>
</protein>
<keyword evidence="3" id="KW-0964">Secreted</keyword>
<sequence length="364" mass="36664">MSFLATRIVGAAIFGAASVAAHGYVKAINVAGTYYDGYNPTTDPYMSDPPTVVGWTASDTDEGFVSPSAYASGDIICHVDAKPAGGYATAKAGDKIELYWTAWPSSHKGPVLDYLAKCADDDCVNVDKTSLEFFKIDAVGLVSDTDIPGTWASDNLISNNNSWIIEIPSTLASGNYVLRHEIIALHSAEESDGAQNYPQCFNLAITGTGTLEPTGTLGEALYSESEAGILVDIYETLTSYDIPGPTMIAAGTNLAQSAISVTASATAVTDISAATSAAATSAAATSASATSAAASTSAAAAASTTAAATSAAAATTSAAASSSSVAATTSSVAAEATTSAASAATTSAAKTCKKRRHARDVLRA</sequence>
<comment type="catalytic activity">
    <reaction evidence="14">
        <text>[(1-&gt;4)-beta-D-glucosyl]n+m + reduced acceptor + O2 = 4-dehydro-beta-D-glucosyl-[(1-&gt;4)-beta-D-glucosyl]n-1 + [(1-&gt;4)-beta-D-glucosyl]m + acceptor + H2O.</text>
        <dbReference type="EC" id="1.14.99.56"/>
    </reaction>
</comment>
<dbReference type="AlphaFoldDB" id="A0A194VG35"/>
<dbReference type="Proteomes" id="UP000078576">
    <property type="component" value="Unassembled WGS sequence"/>
</dbReference>
<evidence type="ECO:0000256" key="3">
    <source>
        <dbReference type="ARBA" id="ARBA00022525"/>
    </source>
</evidence>
<keyword evidence="7" id="KW-0560">Oxidoreductase</keyword>
<dbReference type="CDD" id="cd21175">
    <property type="entry name" value="LPMO_AA9"/>
    <property type="match status" value="1"/>
</dbReference>
<dbReference type="STRING" id="694573.A0A194VG35"/>
<evidence type="ECO:0000256" key="11">
    <source>
        <dbReference type="ARBA" id="ARBA00023277"/>
    </source>
</evidence>
<accession>A0A194VG35</accession>
<keyword evidence="4" id="KW-0479">Metal-binding</keyword>
<evidence type="ECO:0000313" key="19">
    <source>
        <dbReference type="EMBL" id="KUI62839.1"/>
    </source>
</evidence>
<keyword evidence="8" id="KW-0186">Copper</keyword>
<comment type="subcellular location">
    <subcellularLocation>
        <location evidence="2">Secreted</location>
    </subcellularLocation>
</comment>
<dbReference type="OrthoDB" id="4849160at2759"/>
<evidence type="ECO:0000256" key="16">
    <source>
        <dbReference type="SAM" id="MobiDB-lite"/>
    </source>
</evidence>
<feature type="chain" id="PRO_5008266486" description="lytic cellulose monooxygenase (C4-dehydrogenating)" evidence="17">
    <location>
        <begin position="28"/>
        <end position="364"/>
    </location>
</feature>
<reference evidence="20" key="1">
    <citation type="submission" date="2014-12" db="EMBL/GenBank/DDBJ databases">
        <title>Genome Sequence of Valsa Canker Pathogens Uncovers a Specific Adaption of Colonization on Woody Bark.</title>
        <authorList>
            <person name="Yin Z."/>
            <person name="Liu H."/>
            <person name="Gao X."/>
            <person name="Li Z."/>
            <person name="Song N."/>
            <person name="Ke X."/>
            <person name="Dai Q."/>
            <person name="Wu Y."/>
            <person name="Sun Y."/>
            <person name="Xu J.-R."/>
            <person name="Kang Z.K."/>
            <person name="Wang L."/>
            <person name="Huang L."/>
        </authorList>
    </citation>
    <scope>NUCLEOTIDE SEQUENCE [LARGE SCALE GENOMIC DNA]</scope>
    <source>
        <strain evidence="20">SXYL134</strain>
    </source>
</reference>
<dbReference type="GO" id="GO:0030245">
    <property type="term" value="P:cellulose catabolic process"/>
    <property type="evidence" value="ECO:0007669"/>
    <property type="project" value="UniProtKB-KW"/>
</dbReference>
<feature type="region of interest" description="Disordered" evidence="16">
    <location>
        <begin position="345"/>
        <end position="364"/>
    </location>
</feature>
<evidence type="ECO:0000256" key="6">
    <source>
        <dbReference type="ARBA" id="ARBA00023001"/>
    </source>
</evidence>
<feature type="domain" description="Auxiliary Activity family 9 catalytic" evidence="18">
    <location>
        <begin position="22"/>
        <end position="238"/>
    </location>
</feature>
<evidence type="ECO:0000256" key="14">
    <source>
        <dbReference type="ARBA" id="ARBA00045077"/>
    </source>
</evidence>
<dbReference type="Pfam" id="PF03443">
    <property type="entry name" value="AA9"/>
    <property type="match status" value="1"/>
</dbReference>
<evidence type="ECO:0000256" key="13">
    <source>
        <dbReference type="ARBA" id="ARBA00044502"/>
    </source>
</evidence>
<dbReference type="PANTHER" id="PTHR33353:SF36">
    <property type="entry name" value="ENDO-BETA-1,4-GLUCANASE D"/>
    <property type="match status" value="1"/>
</dbReference>
<evidence type="ECO:0000256" key="2">
    <source>
        <dbReference type="ARBA" id="ARBA00004613"/>
    </source>
</evidence>
<dbReference type="GO" id="GO:0046872">
    <property type="term" value="F:metal ion binding"/>
    <property type="evidence" value="ECO:0007669"/>
    <property type="project" value="UniProtKB-KW"/>
</dbReference>
<evidence type="ECO:0000256" key="10">
    <source>
        <dbReference type="ARBA" id="ARBA00023157"/>
    </source>
</evidence>
<evidence type="ECO:0000256" key="8">
    <source>
        <dbReference type="ARBA" id="ARBA00023008"/>
    </source>
</evidence>
<keyword evidence="6" id="KW-0136">Cellulose degradation</keyword>